<gene>
    <name evidence="1" type="ORF">TDIB3V08_LOCUS12966</name>
</gene>
<evidence type="ECO:0000313" key="1">
    <source>
        <dbReference type="EMBL" id="CAD7206817.1"/>
    </source>
</evidence>
<accession>A0A7R8VYJ2</accession>
<reference evidence="1" key="1">
    <citation type="submission" date="2020-11" db="EMBL/GenBank/DDBJ databases">
        <authorList>
            <person name="Tran Van P."/>
        </authorList>
    </citation>
    <scope>NUCLEOTIDE SEQUENCE</scope>
</reference>
<protein>
    <submittedName>
        <fullName evidence="1">Uncharacterized protein</fullName>
    </submittedName>
</protein>
<dbReference type="AlphaFoldDB" id="A0A7R8VYJ2"/>
<proteinExistence type="predicted"/>
<dbReference type="EMBL" id="OA587414">
    <property type="protein sequence ID" value="CAD7206817.1"/>
    <property type="molecule type" value="Genomic_DNA"/>
</dbReference>
<name>A0A7R8VYJ2_TIMDO</name>
<sequence>MSKILIRPSAKQLPFMEFLPPPFTTGLRDENHHEIKLDLVD</sequence>
<organism evidence="1">
    <name type="scientific">Timema douglasi</name>
    <name type="common">Walking stick</name>
    <dbReference type="NCBI Taxonomy" id="61478"/>
    <lineage>
        <taxon>Eukaryota</taxon>
        <taxon>Metazoa</taxon>
        <taxon>Ecdysozoa</taxon>
        <taxon>Arthropoda</taxon>
        <taxon>Hexapoda</taxon>
        <taxon>Insecta</taxon>
        <taxon>Pterygota</taxon>
        <taxon>Neoptera</taxon>
        <taxon>Polyneoptera</taxon>
        <taxon>Phasmatodea</taxon>
        <taxon>Timematodea</taxon>
        <taxon>Timematoidea</taxon>
        <taxon>Timematidae</taxon>
        <taxon>Timema</taxon>
    </lineage>
</organism>